<dbReference type="InterPro" id="IPR044665">
    <property type="entry name" value="E_coli_cyclophilin_A-like"/>
</dbReference>
<accession>A0A432ZM08</accession>
<dbReference type="EMBL" id="PIQH01000010">
    <property type="protein sequence ID" value="RUO78782.1"/>
    <property type="molecule type" value="Genomic_DNA"/>
</dbReference>
<evidence type="ECO:0000256" key="4">
    <source>
        <dbReference type="RuleBase" id="RU363019"/>
    </source>
</evidence>
<dbReference type="PANTHER" id="PTHR43246">
    <property type="entry name" value="PEPTIDYL-PROLYL CIS-TRANS ISOMERASE CYP38, CHLOROPLASTIC"/>
    <property type="match status" value="1"/>
</dbReference>
<dbReference type="InterPro" id="IPR002130">
    <property type="entry name" value="Cyclophilin-type_PPIase_dom"/>
</dbReference>
<comment type="catalytic activity">
    <reaction evidence="4">
        <text>[protein]-peptidylproline (omega=180) = [protein]-peptidylproline (omega=0)</text>
        <dbReference type="Rhea" id="RHEA:16237"/>
        <dbReference type="Rhea" id="RHEA-COMP:10747"/>
        <dbReference type="Rhea" id="RHEA-COMP:10748"/>
        <dbReference type="ChEBI" id="CHEBI:83833"/>
        <dbReference type="ChEBI" id="CHEBI:83834"/>
        <dbReference type="EC" id="5.2.1.8"/>
    </reaction>
</comment>
<dbReference type="InterPro" id="IPR020892">
    <property type="entry name" value="Cyclophilin-type_PPIase_CS"/>
</dbReference>
<comment type="function">
    <text evidence="4">PPIases accelerate the folding of proteins. It catalyzes the cis-trans isomerization of proline imidic peptide bonds in oligopeptides.</text>
</comment>
<dbReference type="SUPFAM" id="SSF50891">
    <property type="entry name" value="Cyclophilin-like"/>
    <property type="match status" value="1"/>
</dbReference>
<gene>
    <name evidence="6" type="ORF">CWI84_10615</name>
</gene>
<feature type="domain" description="PPIase cyclophilin-type" evidence="5">
    <location>
        <begin position="36"/>
        <end position="192"/>
    </location>
</feature>
<evidence type="ECO:0000256" key="1">
    <source>
        <dbReference type="ARBA" id="ARBA00007365"/>
    </source>
</evidence>
<dbReference type="Pfam" id="PF00160">
    <property type="entry name" value="Pro_isomerase"/>
    <property type="match status" value="1"/>
</dbReference>
<name>A0A432ZM08_9GAMM</name>
<dbReference type="GO" id="GO:0003755">
    <property type="term" value="F:peptidyl-prolyl cis-trans isomerase activity"/>
    <property type="evidence" value="ECO:0007669"/>
    <property type="project" value="UniProtKB-UniRule"/>
</dbReference>
<evidence type="ECO:0000259" key="5">
    <source>
        <dbReference type="PROSITE" id="PS50072"/>
    </source>
</evidence>
<comment type="similarity">
    <text evidence="1 4">Belongs to the cyclophilin-type PPIase family.</text>
</comment>
<comment type="caution">
    <text evidence="6">The sequence shown here is derived from an EMBL/GenBank/DDBJ whole genome shotgun (WGS) entry which is preliminary data.</text>
</comment>
<evidence type="ECO:0000313" key="6">
    <source>
        <dbReference type="EMBL" id="RUO78782.1"/>
    </source>
</evidence>
<dbReference type="PROSITE" id="PS50072">
    <property type="entry name" value="CSA_PPIASE_2"/>
    <property type="match status" value="1"/>
</dbReference>
<keyword evidence="3 4" id="KW-0413">Isomerase</keyword>
<keyword evidence="2 4" id="KW-0697">Rotamase</keyword>
<dbReference type="OrthoDB" id="9807797at2"/>
<dbReference type="Gene3D" id="2.40.100.10">
    <property type="entry name" value="Cyclophilin-like"/>
    <property type="match status" value="1"/>
</dbReference>
<dbReference type="InterPro" id="IPR029000">
    <property type="entry name" value="Cyclophilin-like_dom_sf"/>
</dbReference>
<dbReference type="PRINTS" id="PR00153">
    <property type="entry name" value="CSAPPISMRASE"/>
</dbReference>
<proteinExistence type="inferred from homology"/>
<evidence type="ECO:0000313" key="7">
    <source>
        <dbReference type="Proteomes" id="UP000287996"/>
    </source>
</evidence>
<keyword evidence="7" id="KW-1185">Reference proteome</keyword>
<feature type="signal peptide" evidence="4">
    <location>
        <begin position="1"/>
        <end position="21"/>
    </location>
</feature>
<keyword evidence="4" id="KW-0732">Signal</keyword>
<dbReference type="GO" id="GO:0006457">
    <property type="term" value="P:protein folding"/>
    <property type="evidence" value="ECO:0007669"/>
    <property type="project" value="InterPro"/>
</dbReference>
<dbReference type="AlphaFoldDB" id="A0A432ZM08"/>
<sequence length="196" mass="21635">MSRIYSLLATLVVVLSFSAHADIQPNNPYPKVTLVTSLGNITVELDRTRAPLTVANFLRYVDKGVYAGTIFHRIVPGFVVQGGGYDKDFQLGAEFDPIPNESGNGLKNEYGTIAMARESAPHTATRQFYFNINDNPRLDPSDSRWGYAVFGHIIKGQDVLEKLAAVESMPFDEVTGWQDVPKNPPLLEQVIVEPAP</sequence>
<feature type="chain" id="PRO_5018819767" description="Peptidyl-prolyl cis-trans isomerase" evidence="4">
    <location>
        <begin position="22"/>
        <end position="196"/>
    </location>
</feature>
<dbReference type="EC" id="5.2.1.8" evidence="4"/>
<evidence type="ECO:0000256" key="2">
    <source>
        <dbReference type="ARBA" id="ARBA00023110"/>
    </source>
</evidence>
<dbReference type="PROSITE" id="PS00170">
    <property type="entry name" value="CSA_PPIASE_1"/>
    <property type="match status" value="1"/>
</dbReference>
<dbReference type="RefSeq" id="WP_126842563.1">
    <property type="nucleotide sequence ID" value="NZ_PIQH01000010.1"/>
</dbReference>
<dbReference type="Proteomes" id="UP000287996">
    <property type="component" value="Unassembled WGS sequence"/>
</dbReference>
<reference evidence="6 7" key="1">
    <citation type="journal article" date="2011" name="Front. Microbiol.">
        <title>Genomic signatures of strain selection and enhancement in Bacillus atrophaeus var. globigii, a historical biowarfare simulant.</title>
        <authorList>
            <person name="Gibbons H.S."/>
            <person name="Broomall S.M."/>
            <person name="McNew L.A."/>
            <person name="Daligault H."/>
            <person name="Chapman C."/>
            <person name="Bruce D."/>
            <person name="Karavis M."/>
            <person name="Krepps M."/>
            <person name="McGregor P.A."/>
            <person name="Hong C."/>
            <person name="Park K.H."/>
            <person name="Akmal A."/>
            <person name="Feldman A."/>
            <person name="Lin J.S."/>
            <person name="Chang W.E."/>
            <person name="Higgs B.W."/>
            <person name="Demirev P."/>
            <person name="Lindquist J."/>
            <person name="Liem A."/>
            <person name="Fochler E."/>
            <person name="Read T.D."/>
            <person name="Tapia R."/>
            <person name="Johnson S."/>
            <person name="Bishop-Lilly K.A."/>
            <person name="Detter C."/>
            <person name="Han C."/>
            <person name="Sozhamannan S."/>
            <person name="Rosenzweig C.N."/>
            <person name="Skowronski E.W."/>
        </authorList>
    </citation>
    <scope>NUCLEOTIDE SEQUENCE [LARGE SCALE GENOMIC DNA]</scope>
    <source>
        <strain evidence="6 7">CC-PW-9</strain>
    </source>
</reference>
<protein>
    <recommendedName>
        <fullName evidence="4">Peptidyl-prolyl cis-trans isomerase</fullName>
        <shortName evidence="4">PPIase</shortName>
        <ecNumber evidence="4">5.2.1.8</ecNumber>
    </recommendedName>
</protein>
<organism evidence="6 7">
    <name type="scientific">Idiomarina tyrosinivorans</name>
    <dbReference type="NCBI Taxonomy" id="1445662"/>
    <lineage>
        <taxon>Bacteria</taxon>
        <taxon>Pseudomonadati</taxon>
        <taxon>Pseudomonadota</taxon>
        <taxon>Gammaproteobacteria</taxon>
        <taxon>Alteromonadales</taxon>
        <taxon>Idiomarinaceae</taxon>
        <taxon>Idiomarina</taxon>
    </lineage>
</organism>
<evidence type="ECO:0000256" key="3">
    <source>
        <dbReference type="ARBA" id="ARBA00023235"/>
    </source>
</evidence>